<evidence type="ECO:0000313" key="4">
    <source>
        <dbReference type="WBParaSite" id="PgB36X_g007_t02"/>
    </source>
</evidence>
<protein>
    <submittedName>
        <fullName evidence="3 4">Uncharacterized protein</fullName>
    </submittedName>
</protein>
<evidence type="ECO:0000313" key="3">
    <source>
        <dbReference type="WBParaSite" id="PgB36X_g007_t01"/>
    </source>
</evidence>
<feature type="compositionally biased region" description="Basic and acidic residues" evidence="1">
    <location>
        <begin position="93"/>
        <end position="102"/>
    </location>
</feature>
<reference evidence="3 4" key="1">
    <citation type="submission" date="2022-11" db="UniProtKB">
        <authorList>
            <consortium name="WormBaseParasite"/>
        </authorList>
    </citation>
    <scope>IDENTIFICATION</scope>
</reference>
<proteinExistence type="predicted"/>
<dbReference type="WBParaSite" id="PgB36X_g007_t02">
    <property type="protein sequence ID" value="PgB36X_g007_t02"/>
    <property type="gene ID" value="PgB36X_g007"/>
</dbReference>
<accession>A0A914ZY97</accession>
<sequence>MCDGRMDTGTACNGVADETRKTVVVVKTPAGAQPARSTFLLSEECPKRSQMAIGTDVCGEYQDCFEGSSMSNRSVSLHVDQGATTYNSEEGEKECSAEDGVSRKQGSNDDAELLAERKQPSTKSRKSTTSINASADDVNKLHESRLSKESDVVFERPISTPIGAAMSGFLLTGAG</sequence>
<feature type="compositionally biased region" description="Basic and acidic residues" evidence="1">
    <location>
        <begin position="137"/>
        <end position="147"/>
    </location>
</feature>
<evidence type="ECO:0000256" key="1">
    <source>
        <dbReference type="SAM" id="MobiDB-lite"/>
    </source>
</evidence>
<keyword evidence="2" id="KW-1185">Reference proteome</keyword>
<name>A0A914ZY97_PARUN</name>
<dbReference type="Proteomes" id="UP000887569">
    <property type="component" value="Unplaced"/>
</dbReference>
<organism evidence="2 3">
    <name type="scientific">Parascaris univalens</name>
    <name type="common">Nematode worm</name>
    <dbReference type="NCBI Taxonomy" id="6257"/>
    <lineage>
        <taxon>Eukaryota</taxon>
        <taxon>Metazoa</taxon>
        <taxon>Ecdysozoa</taxon>
        <taxon>Nematoda</taxon>
        <taxon>Chromadorea</taxon>
        <taxon>Rhabditida</taxon>
        <taxon>Spirurina</taxon>
        <taxon>Ascaridomorpha</taxon>
        <taxon>Ascaridoidea</taxon>
        <taxon>Ascarididae</taxon>
        <taxon>Parascaris</taxon>
    </lineage>
</organism>
<dbReference type="WBParaSite" id="PgB36X_g007_t01">
    <property type="protein sequence ID" value="PgB36X_g007_t01"/>
    <property type="gene ID" value="PgB36X_g007"/>
</dbReference>
<feature type="region of interest" description="Disordered" evidence="1">
    <location>
        <begin position="84"/>
        <end position="147"/>
    </location>
</feature>
<evidence type="ECO:0000313" key="2">
    <source>
        <dbReference type="Proteomes" id="UP000887569"/>
    </source>
</evidence>
<dbReference type="AlphaFoldDB" id="A0A914ZY97"/>